<dbReference type="Proteomes" id="UP000277424">
    <property type="component" value="Unassembled WGS sequence"/>
</dbReference>
<comment type="caution">
    <text evidence="1">The sequence shown here is derived from an EMBL/GenBank/DDBJ whole genome shotgun (WGS) entry which is preliminary data.</text>
</comment>
<dbReference type="RefSeq" id="WP_121220175.1">
    <property type="nucleotide sequence ID" value="NZ_RBIG01000002.1"/>
</dbReference>
<dbReference type="InterPro" id="IPR009922">
    <property type="entry name" value="DUF1457"/>
</dbReference>
<dbReference type="EMBL" id="RBIG01000002">
    <property type="protein sequence ID" value="RKQ70415.1"/>
    <property type="molecule type" value="Genomic_DNA"/>
</dbReference>
<organism evidence="1 2">
    <name type="scientific">Oceanibaculum indicum</name>
    <dbReference type="NCBI Taxonomy" id="526216"/>
    <lineage>
        <taxon>Bacteria</taxon>
        <taxon>Pseudomonadati</taxon>
        <taxon>Pseudomonadota</taxon>
        <taxon>Alphaproteobacteria</taxon>
        <taxon>Rhodospirillales</taxon>
        <taxon>Oceanibaculaceae</taxon>
        <taxon>Oceanibaculum</taxon>
    </lineage>
</organism>
<proteinExistence type="predicted"/>
<dbReference type="AlphaFoldDB" id="A0A420WHL0"/>
<gene>
    <name evidence="1" type="ORF">BCL74_2363</name>
</gene>
<evidence type="ECO:0000313" key="1">
    <source>
        <dbReference type="EMBL" id="RKQ70415.1"/>
    </source>
</evidence>
<protein>
    <submittedName>
        <fullName evidence="1">PAS domain-containing protein</fullName>
    </submittedName>
</protein>
<dbReference type="Pfam" id="PF07310">
    <property type="entry name" value="PAS_5"/>
    <property type="match status" value="1"/>
</dbReference>
<accession>A0A420WHL0</accession>
<sequence length="195" mass="21799">MSERPIPGLEWNWASPETEGVANAEQLASFIEDDRLRRLFAYWREKRQGRPMPSRTDIDPTEIPWALAQIFLVDYAPESGFRYRLAGTEVSSIFGHSNLKGMTLEDILGPEKAAVVAGRWMPLVEQRLLLCMKGMVYLPADRTPIGERLMLPLADAADGPVTGLLGMTVCEWHKGEVAEEVKLSRVKTLSVSMIA</sequence>
<reference evidence="1 2" key="1">
    <citation type="submission" date="2018-10" db="EMBL/GenBank/DDBJ databases">
        <title>Comparative analysis of microorganisms from saline springs in Andes Mountain Range, Colombia.</title>
        <authorList>
            <person name="Rubin E."/>
        </authorList>
    </citation>
    <scope>NUCLEOTIDE SEQUENCE [LARGE SCALE GENOMIC DNA]</scope>
    <source>
        <strain evidence="1 2">USBA 36</strain>
    </source>
</reference>
<dbReference type="OrthoDB" id="7359143at2"/>
<evidence type="ECO:0000313" key="2">
    <source>
        <dbReference type="Proteomes" id="UP000277424"/>
    </source>
</evidence>
<name>A0A420WHL0_9PROT</name>